<feature type="domain" description="N-acetyltransferase" evidence="3">
    <location>
        <begin position="168"/>
        <end position="322"/>
    </location>
</feature>
<dbReference type="Pfam" id="PF00583">
    <property type="entry name" value="Acetyltransf_1"/>
    <property type="match status" value="1"/>
</dbReference>
<dbReference type="CDD" id="cd04301">
    <property type="entry name" value="NAT_SF"/>
    <property type="match status" value="1"/>
</dbReference>
<dbReference type="KEGG" id="aarc:G127AT_08195"/>
<sequence>MHPEPEFRALPPERFDGWKAETVAHLAALRRDSGLRTPEVAVQQAEGIVANRLGDGPASEHQHVFAVTVGGREIGTAWLEVAGEQALLVDYRMSGADAADAAGNEALPRIAVGIERIARELGATRLSVDVFVQDAAAAALTRSPRYEASSIQMVRDPLPDREAPAGALRLGPMTPAEFEAYVEPSVAEFADDLVATGRMTRAEADAESHRQFDEALPDGIRTPGHALYTARADGEDVGILWLGFEDRGHGRHAFVFDVAVHEGHRRRGHGRAIMLAAESEARRHGAASIGLHVFGVNHGAIALYEGLGYRALEVLRVARLDA</sequence>
<dbReference type="PROSITE" id="PS51186">
    <property type="entry name" value="GNAT"/>
    <property type="match status" value="1"/>
</dbReference>
<evidence type="ECO:0000256" key="1">
    <source>
        <dbReference type="ARBA" id="ARBA00022679"/>
    </source>
</evidence>
<keyword evidence="5" id="KW-1185">Reference proteome</keyword>
<protein>
    <submittedName>
        <fullName evidence="4">GNAT family N-acetyltransferase</fullName>
    </submittedName>
</protein>
<dbReference type="InterPro" id="IPR050680">
    <property type="entry name" value="YpeA/RimI_acetyltransf"/>
</dbReference>
<dbReference type="AlphaFoldDB" id="A0A975IMP1"/>
<reference evidence="4" key="1">
    <citation type="submission" date="2021-03" db="EMBL/GenBank/DDBJ databases">
        <title>Agromyces archimandritus sp. nov., isolated from the cockroach Archimandrita tessellata.</title>
        <authorList>
            <person name="Guzman J."/>
            <person name="Ortuzar M."/>
            <person name="Poehlein A."/>
            <person name="Daniel R."/>
            <person name="Trujillo M."/>
            <person name="Vilcinskas A."/>
        </authorList>
    </citation>
    <scope>NUCLEOTIDE SEQUENCE</scope>
    <source>
        <strain evidence="4">G127AT</strain>
    </source>
</reference>
<keyword evidence="2" id="KW-0012">Acyltransferase</keyword>
<dbReference type="PANTHER" id="PTHR43420">
    <property type="entry name" value="ACETYLTRANSFERASE"/>
    <property type="match status" value="1"/>
</dbReference>
<dbReference type="InterPro" id="IPR016181">
    <property type="entry name" value="Acyl_CoA_acyltransferase"/>
</dbReference>
<dbReference type="SUPFAM" id="SSF55729">
    <property type="entry name" value="Acyl-CoA N-acyltransferases (Nat)"/>
    <property type="match status" value="1"/>
</dbReference>
<keyword evidence="1" id="KW-0808">Transferase</keyword>
<evidence type="ECO:0000313" key="5">
    <source>
        <dbReference type="Proteomes" id="UP000671914"/>
    </source>
</evidence>
<dbReference type="InterPro" id="IPR000182">
    <property type="entry name" value="GNAT_dom"/>
</dbReference>
<evidence type="ECO:0000259" key="3">
    <source>
        <dbReference type="PROSITE" id="PS51186"/>
    </source>
</evidence>
<accession>A0A975IMP1</accession>
<evidence type="ECO:0000256" key="2">
    <source>
        <dbReference type="ARBA" id="ARBA00023315"/>
    </source>
</evidence>
<gene>
    <name evidence="4" type="ORF">G127AT_08195</name>
</gene>
<dbReference type="GO" id="GO:0016747">
    <property type="term" value="F:acyltransferase activity, transferring groups other than amino-acyl groups"/>
    <property type="evidence" value="ECO:0007669"/>
    <property type="project" value="InterPro"/>
</dbReference>
<dbReference type="Proteomes" id="UP000671914">
    <property type="component" value="Chromosome"/>
</dbReference>
<dbReference type="EMBL" id="CP071696">
    <property type="protein sequence ID" value="QTX03364.1"/>
    <property type="molecule type" value="Genomic_DNA"/>
</dbReference>
<organism evidence="4 5">
    <name type="scientific">Agromyces archimandritae</name>
    <dbReference type="NCBI Taxonomy" id="2781962"/>
    <lineage>
        <taxon>Bacteria</taxon>
        <taxon>Bacillati</taxon>
        <taxon>Actinomycetota</taxon>
        <taxon>Actinomycetes</taxon>
        <taxon>Micrococcales</taxon>
        <taxon>Microbacteriaceae</taxon>
        <taxon>Agromyces</taxon>
    </lineage>
</organism>
<proteinExistence type="predicted"/>
<dbReference type="RefSeq" id="WP_210895871.1">
    <property type="nucleotide sequence ID" value="NZ_CP071696.1"/>
</dbReference>
<dbReference type="Gene3D" id="3.40.630.30">
    <property type="match status" value="1"/>
</dbReference>
<name>A0A975IMP1_9MICO</name>
<evidence type="ECO:0000313" key="4">
    <source>
        <dbReference type="EMBL" id="QTX03364.1"/>
    </source>
</evidence>